<feature type="region of interest" description="Disordered" evidence="1">
    <location>
        <begin position="22"/>
        <end position="41"/>
    </location>
</feature>
<keyword evidence="2" id="KW-0732">Signal</keyword>
<organism evidence="3 4">
    <name type="scientific">Aurantiacibacter atlanticus</name>
    <dbReference type="NCBI Taxonomy" id="1648404"/>
    <lineage>
        <taxon>Bacteria</taxon>
        <taxon>Pseudomonadati</taxon>
        <taxon>Pseudomonadota</taxon>
        <taxon>Alphaproteobacteria</taxon>
        <taxon>Sphingomonadales</taxon>
        <taxon>Erythrobacteraceae</taxon>
        <taxon>Aurantiacibacter</taxon>
    </lineage>
</organism>
<proteinExistence type="predicted"/>
<feature type="compositionally biased region" description="Pro residues" evidence="1">
    <location>
        <begin position="28"/>
        <end position="39"/>
    </location>
</feature>
<evidence type="ECO:0008006" key="5">
    <source>
        <dbReference type="Google" id="ProtNLM"/>
    </source>
</evidence>
<dbReference type="Proteomes" id="UP000059113">
    <property type="component" value="Chromosome"/>
</dbReference>
<dbReference type="STRING" id="1648404.CP97_00320"/>
<dbReference type="KEGG" id="ery:CP97_00320"/>
<protein>
    <recommendedName>
        <fullName evidence="5">META domain-containing protein</fullName>
    </recommendedName>
</protein>
<feature type="chain" id="PRO_5007772074" description="META domain-containing protein" evidence="2">
    <location>
        <begin position="23"/>
        <end position="641"/>
    </location>
</feature>
<dbReference type="EMBL" id="CP011310">
    <property type="protein sequence ID" value="AKQ40826.2"/>
    <property type="molecule type" value="Genomic_DNA"/>
</dbReference>
<reference evidence="4" key="2">
    <citation type="submission" date="2015-04" db="EMBL/GenBank/DDBJ databases">
        <title>The complete genome sequence of Erythrobacter sp. s21-N3.</title>
        <authorList>
            <person name="Zhuang L."/>
            <person name="Liu Y."/>
            <person name="Shao Z."/>
        </authorList>
    </citation>
    <scope>NUCLEOTIDE SEQUENCE [LARGE SCALE GENOMIC DNA]</scope>
    <source>
        <strain evidence="4">s21-N3</strain>
    </source>
</reference>
<evidence type="ECO:0000313" key="3">
    <source>
        <dbReference type="EMBL" id="AKQ40826.2"/>
    </source>
</evidence>
<accession>A0A0H4VDA4</accession>
<dbReference type="RefSeq" id="WP_063612315.1">
    <property type="nucleotide sequence ID" value="NZ_CP011310.1"/>
</dbReference>
<evidence type="ECO:0000256" key="2">
    <source>
        <dbReference type="SAM" id="SignalP"/>
    </source>
</evidence>
<dbReference type="PROSITE" id="PS51257">
    <property type="entry name" value="PROKAR_LIPOPROTEIN"/>
    <property type="match status" value="1"/>
</dbReference>
<reference evidence="3 4" key="1">
    <citation type="journal article" date="2015" name="Int. J. Syst. Evol. Microbiol.">
        <title>Erythrobacter atlanticus sp. nov., a bacterium from ocean sediment able to degrade polycyclic aromatic hydrocarbons.</title>
        <authorList>
            <person name="Zhuang L."/>
            <person name="Liu Y."/>
            <person name="Wang L."/>
            <person name="Wang W."/>
            <person name="Shao Z."/>
        </authorList>
    </citation>
    <scope>NUCLEOTIDE SEQUENCE [LARGE SCALE GENOMIC DNA]</scope>
    <source>
        <strain evidence="4">s21-N3</strain>
    </source>
</reference>
<evidence type="ECO:0000313" key="4">
    <source>
        <dbReference type="Proteomes" id="UP000059113"/>
    </source>
</evidence>
<feature type="signal peptide" evidence="2">
    <location>
        <begin position="1"/>
        <end position="22"/>
    </location>
</feature>
<gene>
    <name evidence="3" type="ORF">CP97_00320</name>
</gene>
<name>A0A0H4VDA4_9SPHN</name>
<dbReference type="OrthoDB" id="7397437at2"/>
<sequence length="641" mass="69700">MQAKNLGFSILLAASLAGCSTAAVSPPEQLPPPPPPPGQLAPMTDAVKELYGEWRPVTGSHSAGTDRLTIWSPMFSWGSGCDLTQGQLLDLGDGRYAVEDYTRPSADCRSRQRLSPFDGQEVSITMPDSTSLRIARGEETWLFTKVDVVGTYPSEDFVRGDWLLADTRGRPFRGDELTRVTFGNDYEVESANCTFATNGWGPERDWQVRVGGSYLRVNENCRVRTLGDRLAKLGMGAEFVAEPVETRMTVRIGGTRATLVPAARFPELARDAETVAPYPWAQEMAAASAKLDLNERFELALRAVGLGGEGFPGVENPADPRKLVFSGLNAWQHDQAVTAGLLSAADQSHENLEQHLAGAPIVALAVLEGIRPVDWGDGLSLDYLYRVRESWRGGRKAGDLLIVRMPPLLDQSRSPAITPEIGAEVLLLASRTGYIAGRLIEGIAPANDTRIVQMTLPLMRIVDGNLVEAIEGANVLGAAGFAGTSVSEARELARTADRRMMAIAPPRPADAFGNWTVRRYFITRIGDRVLPDPTRLWIEYDGNTNMGNPNGYGGVRVYFDGCTPVSMQFTEGRRMASASAVACPGDQPNGDPVTEIAVQKAAQWIDQNYFPDIICVSTCPTDPEYILPLPDGDVVMRAMMR</sequence>
<keyword evidence="4" id="KW-1185">Reference proteome</keyword>
<dbReference type="AlphaFoldDB" id="A0A0H4VDA4"/>
<evidence type="ECO:0000256" key="1">
    <source>
        <dbReference type="SAM" id="MobiDB-lite"/>
    </source>
</evidence>